<feature type="domain" description="Peptide methionine sulphoxide reductase MsrA" evidence="5">
    <location>
        <begin position="74"/>
        <end position="228"/>
    </location>
</feature>
<evidence type="ECO:0000256" key="2">
    <source>
        <dbReference type="ARBA" id="ARBA00012502"/>
    </source>
</evidence>
<dbReference type="PANTHER" id="PTHR43774">
    <property type="entry name" value="PEPTIDE METHIONINE SULFOXIDE REDUCTASE"/>
    <property type="match status" value="1"/>
</dbReference>
<organism evidence="6 7">
    <name type="scientific">Clathrus columnatus</name>
    <dbReference type="NCBI Taxonomy" id="1419009"/>
    <lineage>
        <taxon>Eukaryota</taxon>
        <taxon>Fungi</taxon>
        <taxon>Dikarya</taxon>
        <taxon>Basidiomycota</taxon>
        <taxon>Agaricomycotina</taxon>
        <taxon>Agaricomycetes</taxon>
        <taxon>Phallomycetidae</taxon>
        <taxon>Phallales</taxon>
        <taxon>Clathraceae</taxon>
        <taxon>Clathrus</taxon>
    </lineage>
</organism>
<accession>A0AAV5A4S4</accession>
<evidence type="ECO:0000256" key="4">
    <source>
        <dbReference type="ARBA" id="ARBA00030643"/>
    </source>
</evidence>
<dbReference type="Gene3D" id="3.30.1060.10">
    <property type="entry name" value="Peptide methionine sulphoxide reductase MsrA"/>
    <property type="match status" value="1"/>
</dbReference>
<dbReference type="EMBL" id="BPWL01000003">
    <property type="protein sequence ID" value="GJJ08224.1"/>
    <property type="molecule type" value="Genomic_DNA"/>
</dbReference>
<dbReference type="Proteomes" id="UP001050691">
    <property type="component" value="Unassembled WGS sequence"/>
</dbReference>
<dbReference type="SUPFAM" id="SSF55068">
    <property type="entry name" value="Peptide methionine sulfoxide reductase"/>
    <property type="match status" value="1"/>
</dbReference>
<reference evidence="6" key="1">
    <citation type="submission" date="2021-10" db="EMBL/GenBank/DDBJ databases">
        <title>De novo Genome Assembly of Clathrus columnatus (Basidiomycota, Fungi) Using Illumina and Nanopore Sequence Data.</title>
        <authorList>
            <person name="Ogiso-Tanaka E."/>
            <person name="Itagaki H."/>
            <person name="Hosoya T."/>
            <person name="Hosaka K."/>
        </authorList>
    </citation>
    <scope>NUCLEOTIDE SEQUENCE</scope>
    <source>
        <strain evidence="6">MO-923</strain>
    </source>
</reference>
<evidence type="ECO:0000313" key="7">
    <source>
        <dbReference type="Proteomes" id="UP001050691"/>
    </source>
</evidence>
<dbReference type="PANTHER" id="PTHR43774:SF1">
    <property type="entry name" value="PEPTIDE METHIONINE SULFOXIDE REDUCTASE MSRA 2"/>
    <property type="match status" value="1"/>
</dbReference>
<dbReference type="InterPro" id="IPR002569">
    <property type="entry name" value="Met_Sox_Rdtase_MsrA_dom"/>
</dbReference>
<dbReference type="InterPro" id="IPR036509">
    <property type="entry name" value="Met_Sox_Rdtase_MsrA_sf"/>
</dbReference>
<evidence type="ECO:0000256" key="3">
    <source>
        <dbReference type="ARBA" id="ARBA00023002"/>
    </source>
</evidence>
<evidence type="ECO:0000259" key="5">
    <source>
        <dbReference type="Pfam" id="PF01625"/>
    </source>
</evidence>
<name>A0AAV5A4S4_9AGAM</name>
<dbReference type="GO" id="GO:0008113">
    <property type="term" value="F:peptide-methionine (S)-S-oxide reductase activity"/>
    <property type="evidence" value="ECO:0007669"/>
    <property type="project" value="UniProtKB-EC"/>
</dbReference>
<dbReference type="AlphaFoldDB" id="A0AAV5A4S4"/>
<dbReference type="EC" id="1.8.4.11" evidence="2"/>
<dbReference type="HAMAP" id="MF_01401">
    <property type="entry name" value="MsrA"/>
    <property type="match status" value="1"/>
</dbReference>
<evidence type="ECO:0000313" key="6">
    <source>
        <dbReference type="EMBL" id="GJJ08224.1"/>
    </source>
</evidence>
<comment type="similarity">
    <text evidence="1">Belongs to the MsrA Met sulfoxide reductase family.</text>
</comment>
<keyword evidence="3" id="KW-0560">Oxidoreductase</keyword>
<protein>
    <recommendedName>
        <fullName evidence="2">peptide-methionine (S)-S-oxide reductase</fullName>
        <ecNumber evidence="2">1.8.4.11</ecNumber>
    </recommendedName>
    <alternativeName>
        <fullName evidence="4">Peptide-methionine (S)-S-oxide reductase</fullName>
    </alternativeName>
</protein>
<proteinExistence type="inferred from homology"/>
<comment type="caution">
    <text evidence="6">The sequence shown here is derived from an EMBL/GenBank/DDBJ whole genome shotgun (WGS) entry which is preliminary data.</text>
</comment>
<keyword evidence="7" id="KW-1185">Reference proteome</keyword>
<gene>
    <name evidence="6" type="ORF">Clacol_002433</name>
</gene>
<evidence type="ECO:0000256" key="1">
    <source>
        <dbReference type="ARBA" id="ARBA00005591"/>
    </source>
</evidence>
<dbReference type="NCBIfam" id="TIGR00401">
    <property type="entry name" value="msrA"/>
    <property type="match status" value="1"/>
</dbReference>
<sequence>MLGRLKALRTSLLALTPFGQPKAYIQNKGISSTSTAMTTGKVVSKLLPLPTDVSLNDVSLLFSHDGLTRIPLGFWGTEHIFLKHYPIKDNKGILKTSVGYIGGNEDAKNPSYEEVCTGQTGHAEACRIEFDPIVLKYEELVEFFYRTHDPTTLNRQGNDRGTQYRSAIFTYSDEQAEIAKRVTAEVQAKHFDLRGEKIVTTIEPAKDWYSAEDYHQEYLHKNPWGYQCPTHRLHW</sequence>
<dbReference type="Pfam" id="PF01625">
    <property type="entry name" value="PMSR"/>
    <property type="match status" value="1"/>
</dbReference>